<comment type="similarity">
    <text evidence="8 9">Belongs to the TonB-dependent receptor family.</text>
</comment>
<feature type="region of interest" description="Disordered" evidence="10">
    <location>
        <begin position="42"/>
        <end position="67"/>
    </location>
</feature>
<keyword evidence="6 8" id="KW-0472">Membrane</keyword>
<evidence type="ECO:0000259" key="12">
    <source>
        <dbReference type="Pfam" id="PF00593"/>
    </source>
</evidence>
<dbReference type="Pfam" id="PF00593">
    <property type="entry name" value="TonB_dep_Rec_b-barrel"/>
    <property type="match status" value="1"/>
</dbReference>
<dbReference type="Pfam" id="PF07715">
    <property type="entry name" value="Plug"/>
    <property type="match status" value="1"/>
</dbReference>
<evidence type="ECO:0000256" key="2">
    <source>
        <dbReference type="ARBA" id="ARBA00022448"/>
    </source>
</evidence>
<evidence type="ECO:0000256" key="11">
    <source>
        <dbReference type="SAM" id="SignalP"/>
    </source>
</evidence>
<keyword evidence="7 8" id="KW-0998">Cell outer membrane</keyword>
<dbReference type="Proteomes" id="UP000185770">
    <property type="component" value="Unassembled WGS sequence"/>
</dbReference>
<dbReference type="EMBL" id="MJAO01000012">
    <property type="protein sequence ID" value="OKB66161.1"/>
    <property type="molecule type" value="Genomic_DNA"/>
</dbReference>
<gene>
    <name evidence="14" type="ORF">BHU62_13025</name>
</gene>
<evidence type="ECO:0000256" key="3">
    <source>
        <dbReference type="ARBA" id="ARBA00022452"/>
    </source>
</evidence>
<evidence type="ECO:0000256" key="5">
    <source>
        <dbReference type="ARBA" id="ARBA00023077"/>
    </source>
</evidence>
<comment type="subcellular location">
    <subcellularLocation>
        <location evidence="1 8">Cell outer membrane</location>
        <topology evidence="1 8">Multi-pass membrane protein</topology>
    </subcellularLocation>
</comment>
<evidence type="ECO:0000259" key="13">
    <source>
        <dbReference type="Pfam" id="PF07715"/>
    </source>
</evidence>
<keyword evidence="14" id="KW-0675">Receptor</keyword>
<evidence type="ECO:0000256" key="7">
    <source>
        <dbReference type="ARBA" id="ARBA00023237"/>
    </source>
</evidence>
<dbReference type="InterPro" id="IPR039426">
    <property type="entry name" value="TonB-dep_rcpt-like"/>
</dbReference>
<feature type="domain" description="TonB-dependent receptor-like beta-barrel" evidence="12">
    <location>
        <begin position="240"/>
        <end position="705"/>
    </location>
</feature>
<feature type="chain" id="PRO_5012321021" evidence="11">
    <location>
        <begin position="23"/>
        <end position="746"/>
    </location>
</feature>
<evidence type="ECO:0000313" key="14">
    <source>
        <dbReference type="EMBL" id="OKB66161.1"/>
    </source>
</evidence>
<evidence type="ECO:0000256" key="10">
    <source>
        <dbReference type="SAM" id="MobiDB-lite"/>
    </source>
</evidence>
<dbReference type="Gene3D" id="2.170.130.10">
    <property type="entry name" value="TonB-dependent receptor, plug domain"/>
    <property type="match status" value="1"/>
</dbReference>
<evidence type="ECO:0000256" key="6">
    <source>
        <dbReference type="ARBA" id="ARBA00023136"/>
    </source>
</evidence>
<dbReference type="GO" id="GO:0015344">
    <property type="term" value="F:siderophore uptake transmembrane transporter activity"/>
    <property type="evidence" value="ECO:0007669"/>
    <property type="project" value="TreeGrafter"/>
</dbReference>
<feature type="domain" description="TonB-dependent receptor plug" evidence="13">
    <location>
        <begin position="66"/>
        <end position="166"/>
    </location>
</feature>
<dbReference type="GO" id="GO:0009279">
    <property type="term" value="C:cell outer membrane"/>
    <property type="evidence" value="ECO:0007669"/>
    <property type="project" value="UniProtKB-SubCell"/>
</dbReference>
<proteinExistence type="inferred from homology"/>
<evidence type="ECO:0000256" key="4">
    <source>
        <dbReference type="ARBA" id="ARBA00022692"/>
    </source>
</evidence>
<protein>
    <submittedName>
        <fullName evidence="14">TonB-dependent receptor</fullName>
    </submittedName>
</protein>
<organism evidence="14 15">
    <name type="scientific">Serratia marcescens</name>
    <dbReference type="NCBI Taxonomy" id="615"/>
    <lineage>
        <taxon>Bacteria</taxon>
        <taxon>Pseudomonadati</taxon>
        <taxon>Pseudomonadota</taxon>
        <taxon>Gammaproteobacteria</taxon>
        <taxon>Enterobacterales</taxon>
        <taxon>Yersiniaceae</taxon>
        <taxon>Serratia</taxon>
    </lineage>
</organism>
<dbReference type="PROSITE" id="PS52016">
    <property type="entry name" value="TONB_DEPENDENT_REC_3"/>
    <property type="match status" value="1"/>
</dbReference>
<accession>A0A1Q4NZ63</accession>
<dbReference type="RefSeq" id="WP_073532441.1">
    <property type="nucleotide sequence ID" value="NZ_MJAO01000012.1"/>
</dbReference>
<dbReference type="OrthoDB" id="6046653at2"/>
<dbReference type="InterPro" id="IPR000531">
    <property type="entry name" value="Beta-barrel_TonB"/>
</dbReference>
<evidence type="ECO:0000313" key="15">
    <source>
        <dbReference type="Proteomes" id="UP000185770"/>
    </source>
</evidence>
<dbReference type="InterPro" id="IPR036942">
    <property type="entry name" value="Beta-barrel_TonB_sf"/>
</dbReference>
<dbReference type="SUPFAM" id="SSF56935">
    <property type="entry name" value="Porins"/>
    <property type="match status" value="1"/>
</dbReference>
<evidence type="ECO:0000256" key="1">
    <source>
        <dbReference type="ARBA" id="ARBA00004571"/>
    </source>
</evidence>
<keyword evidence="5 9" id="KW-0798">TonB box</keyword>
<name>A0A1Q4NZ63_SERMA</name>
<comment type="caution">
    <text evidence="14">The sequence shown here is derived from an EMBL/GenBank/DDBJ whole genome shotgun (WGS) entry which is preliminary data.</text>
</comment>
<evidence type="ECO:0000256" key="8">
    <source>
        <dbReference type="PROSITE-ProRule" id="PRU01360"/>
    </source>
</evidence>
<reference evidence="14 15" key="1">
    <citation type="submission" date="2016-09" db="EMBL/GenBank/DDBJ databases">
        <title>Serratia marcescens MSU-97 and epiphytic antimycotic-producing bacteria.</title>
        <authorList>
            <person name="Matilla M.A."/>
        </authorList>
    </citation>
    <scope>NUCLEOTIDE SEQUENCE [LARGE SCALE GENOMIC DNA]</scope>
    <source>
        <strain evidence="14 15">MSU-97</strain>
    </source>
</reference>
<keyword evidence="4 8" id="KW-0812">Transmembrane</keyword>
<sequence>MKIKMIASLIGAGLALYGQAAAAQEQAENNKGSVAFSPLNVSAADSGKSSEKDALARPGAFSSRDENKNLESVDSILRSMPGTYTQIDPGQGSVSVNIRGLSGFGRVNTMVDGITQNYYGNSPSDAAHGGLPTSQFGALIDPNFIVGVDVARGNATGSDGVNALAGSANFRTIGVDDVVFSDNPFGVRTKFSVGNNGIGRSGMIAVGAKTAAFADGGSLGAMAAISGSAITSNYKNGAGFDSEMFNVDKTYRQNPKSQLFKVDIKPDAFNSIELSARSYQNKITRRHIDSDDFYLKYHYAPFSELIDFKLTASTSRGEQQFMSNNMAGFSDSTAKNISDALDINNTSRFSLQDIDFAFSYGGKLVRNEYKKKASGLVTDDNQAESSPVGMSGKQDISSLYSGLQANYGIWQGNFDLNYTAYRLSGYKPACDERVECFPQGAGTINRNEQGFNPSVMLSAQVTPWLQPFVSYSKSMRGPNIQEVFFANSGGQSMNPFLKGEKAETWQGGFNANAHDLLFKQDSFQLKAVYFETRIKNYISSQTYLVCKNRQKCNRSQATQEEWDNADVNVSMTMYSNAPDPVKMRGVELEALYDAGFAFTKLSLSKEHTSQPTNQASNVFGAGDVSELPEFYFTLDSGVRLLDETLTLGGVVKYTGKSVRLSPDSDYDENEQLLKEPAPHIPTIIDLYGTYQVNRNLLLKLSVQNLMDRDYSDALNKMNSLPSQSQYETPTNTARGRTYIFGGEVRF</sequence>
<dbReference type="PANTHER" id="PTHR30069:SF50">
    <property type="entry name" value="TONB-DEPENDENT RECEPTOR HI_1217-RELATED"/>
    <property type="match status" value="1"/>
</dbReference>
<evidence type="ECO:0000256" key="9">
    <source>
        <dbReference type="RuleBase" id="RU003357"/>
    </source>
</evidence>
<dbReference type="PANTHER" id="PTHR30069">
    <property type="entry name" value="TONB-DEPENDENT OUTER MEMBRANE RECEPTOR"/>
    <property type="match status" value="1"/>
</dbReference>
<keyword evidence="3 8" id="KW-1134">Transmembrane beta strand</keyword>
<dbReference type="InterPro" id="IPR037066">
    <property type="entry name" value="Plug_dom_sf"/>
</dbReference>
<keyword evidence="2 8" id="KW-0813">Transport</keyword>
<keyword evidence="11" id="KW-0732">Signal</keyword>
<feature type="signal peptide" evidence="11">
    <location>
        <begin position="1"/>
        <end position="22"/>
    </location>
</feature>
<dbReference type="GO" id="GO:0044718">
    <property type="term" value="P:siderophore transmembrane transport"/>
    <property type="evidence" value="ECO:0007669"/>
    <property type="project" value="TreeGrafter"/>
</dbReference>
<dbReference type="AlphaFoldDB" id="A0A1Q4NZ63"/>
<dbReference type="Gene3D" id="2.40.170.20">
    <property type="entry name" value="TonB-dependent receptor, beta-barrel domain"/>
    <property type="match status" value="1"/>
</dbReference>
<dbReference type="InterPro" id="IPR012910">
    <property type="entry name" value="Plug_dom"/>
</dbReference>